<proteinExistence type="inferred from homology"/>
<sequence length="311" mass="34418">MQSEPAVYRVGDAVIVKIPELPLEGVDPTYLYPDFDPAVGPEIAREFGAGSVDQQTGMLRQSIHTWLVRTPDRVILVDTATGNDKERLAMPVLHRLNEPFLERLKAAQVDPEDVDLVLFTHLHVDHVGWNTHKVGDQWIPTFPNARYVFSARGHDYLAALSAGDGSDAAIRAEAGLGDMVKTPLAGVYEDSVRPVVEAGLARQIMVDELEAVEGFSFLPTPGHSIDHACIRFTSQGEQALFWGDVLHHPTQIVRPDWNSLYCEFPEAARASRRWALNHAAETGILVFTSHFGESSAGRVGRDGDRFTWQFA</sequence>
<dbReference type="PANTHER" id="PTHR42978:SF6">
    <property type="entry name" value="QUORUM-QUENCHING LACTONASE YTNP-RELATED"/>
    <property type="match status" value="1"/>
</dbReference>
<reference evidence="6 7" key="1">
    <citation type="submission" date="2019-08" db="EMBL/GenBank/DDBJ databases">
        <authorList>
            <person name="Grouzdev D."/>
            <person name="Tikhonova E."/>
            <person name="Kravchenko I."/>
        </authorList>
    </citation>
    <scope>NUCLEOTIDE SEQUENCE [LARGE SCALE GENOMIC DNA]</scope>
    <source>
        <strain evidence="6 7">59b</strain>
    </source>
</reference>
<dbReference type="RefSeq" id="WP_149232662.1">
    <property type="nucleotide sequence ID" value="NZ_JALJXJ010000010.1"/>
</dbReference>
<evidence type="ECO:0000256" key="1">
    <source>
        <dbReference type="ARBA" id="ARBA00007749"/>
    </source>
</evidence>
<comment type="caution">
    <text evidence="6">The sequence shown here is derived from an EMBL/GenBank/DDBJ whole genome shotgun (WGS) entry which is preliminary data.</text>
</comment>
<evidence type="ECO:0000313" key="7">
    <source>
        <dbReference type="Proteomes" id="UP000324927"/>
    </source>
</evidence>
<comment type="similarity">
    <text evidence="1">Belongs to the metallo-beta-lactamase superfamily.</text>
</comment>
<dbReference type="InterPro" id="IPR036866">
    <property type="entry name" value="RibonucZ/Hydroxyglut_hydro"/>
</dbReference>
<evidence type="ECO:0000259" key="5">
    <source>
        <dbReference type="SMART" id="SM00849"/>
    </source>
</evidence>
<dbReference type="SUPFAM" id="SSF56281">
    <property type="entry name" value="Metallo-hydrolase/oxidoreductase"/>
    <property type="match status" value="1"/>
</dbReference>
<dbReference type="PANTHER" id="PTHR42978">
    <property type="entry name" value="QUORUM-QUENCHING LACTONASE YTNP-RELATED-RELATED"/>
    <property type="match status" value="1"/>
</dbReference>
<dbReference type="GO" id="GO:0046872">
    <property type="term" value="F:metal ion binding"/>
    <property type="evidence" value="ECO:0007669"/>
    <property type="project" value="UniProtKB-KW"/>
</dbReference>
<dbReference type="Pfam" id="PF00753">
    <property type="entry name" value="Lactamase_B"/>
    <property type="match status" value="1"/>
</dbReference>
<feature type="domain" description="Metallo-beta-lactamase" evidence="5">
    <location>
        <begin position="62"/>
        <end position="290"/>
    </location>
</feature>
<dbReference type="OrthoDB" id="9773738at2"/>
<dbReference type="CDD" id="cd16277">
    <property type="entry name" value="metallo-hydrolase-like_MBL-fold"/>
    <property type="match status" value="1"/>
</dbReference>
<dbReference type="AlphaFoldDB" id="A0A5A9GM60"/>
<evidence type="ECO:0000256" key="2">
    <source>
        <dbReference type="ARBA" id="ARBA00022723"/>
    </source>
</evidence>
<organism evidence="6 7">
    <name type="scientific">Azospirillum lipoferum</name>
    <dbReference type="NCBI Taxonomy" id="193"/>
    <lineage>
        <taxon>Bacteria</taxon>
        <taxon>Pseudomonadati</taxon>
        <taxon>Pseudomonadota</taxon>
        <taxon>Alphaproteobacteria</taxon>
        <taxon>Rhodospirillales</taxon>
        <taxon>Azospirillaceae</taxon>
        <taxon>Azospirillum</taxon>
    </lineage>
</organism>
<gene>
    <name evidence="6" type="ORF">FZ942_19055</name>
</gene>
<dbReference type="InterPro" id="IPR001279">
    <property type="entry name" value="Metallo-B-lactamas"/>
</dbReference>
<evidence type="ECO:0000313" key="6">
    <source>
        <dbReference type="EMBL" id="KAA0594905.1"/>
    </source>
</evidence>
<protein>
    <submittedName>
        <fullName evidence="6">MBL fold metallo-hydrolase</fullName>
    </submittedName>
</protein>
<keyword evidence="3 6" id="KW-0378">Hydrolase</keyword>
<evidence type="ECO:0000256" key="4">
    <source>
        <dbReference type="ARBA" id="ARBA00022833"/>
    </source>
</evidence>
<keyword evidence="4" id="KW-0862">Zinc</keyword>
<accession>A0A5A9GM60</accession>
<dbReference type="SMART" id="SM00849">
    <property type="entry name" value="Lactamase_B"/>
    <property type="match status" value="1"/>
</dbReference>
<evidence type="ECO:0000256" key="3">
    <source>
        <dbReference type="ARBA" id="ARBA00022801"/>
    </source>
</evidence>
<keyword evidence="7" id="KW-1185">Reference proteome</keyword>
<dbReference type="GO" id="GO:0016787">
    <property type="term" value="F:hydrolase activity"/>
    <property type="evidence" value="ECO:0007669"/>
    <property type="project" value="UniProtKB-KW"/>
</dbReference>
<dbReference type="InterPro" id="IPR051013">
    <property type="entry name" value="MBL_superfamily_lactonases"/>
</dbReference>
<dbReference type="Gene3D" id="3.60.15.10">
    <property type="entry name" value="Ribonuclease Z/Hydroxyacylglutathione hydrolase-like"/>
    <property type="match status" value="1"/>
</dbReference>
<keyword evidence="2" id="KW-0479">Metal-binding</keyword>
<dbReference type="Proteomes" id="UP000324927">
    <property type="component" value="Unassembled WGS sequence"/>
</dbReference>
<name>A0A5A9GM60_AZOLI</name>
<dbReference type="EMBL" id="VTTN01000007">
    <property type="protein sequence ID" value="KAA0594905.1"/>
    <property type="molecule type" value="Genomic_DNA"/>
</dbReference>